<dbReference type="InterPro" id="IPR005530">
    <property type="entry name" value="SPW"/>
</dbReference>
<comment type="caution">
    <text evidence="3">The sequence shown here is derived from an EMBL/GenBank/DDBJ whole genome shotgun (WGS) entry which is preliminary data.</text>
</comment>
<accession>A0A419W0M1</accession>
<dbReference type="AlphaFoldDB" id="A0A419W0M1"/>
<feature type="transmembrane region" description="Helical" evidence="1">
    <location>
        <begin position="48"/>
        <end position="70"/>
    </location>
</feature>
<evidence type="ECO:0000313" key="3">
    <source>
        <dbReference type="EMBL" id="RKD89018.1"/>
    </source>
</evidence>
<dbReference type="Proteomes" id="UP000283805">
    <property type="component" value="Unassembled WGS sequence"/>
</dbReference>
<proteinExistence type="predicted"/>
<dbReference type="RefSeq" id="WP_120246180.1">
    <property type="nucleotide sequence ID" value="NZ_RAPO01000004.1"/>
</dbReference>
<evidence type="ECO:0000256" key="1">
    <source>
        <dbReference type="SAM" id="Phobius"/>
    </source>
</evidence>
<sequence length="115" mass="12261">MVFGLWVIAAPLVLGAPTAFRWTVAVTGILIGTLSSSVHWLERGDWAIVRTVAGMTTILGVWLLTTPFLFRVGGLHRWNAVCVGVLVASLAGYNYYLAGRLHDGGSPAEPNTNGP</sequence>
<keyword evidence="4" id="KW-1185">Reference proteome</keyword>
<keyword evidence="1" id="KW-1133">Transmembrane helix</keyword>
<evidence type="ECO:0000259" key="2">
    <source>
        <dbReference type="Pfam" id="PF03779"/>
    </source>
</evidence>
<reference evidence="3 4" key="1">
    <citation type="submission" date="2018-09" db="EMBL/GenBank/DDBJ databases">
        <title>Genomic Encyclopedia of Archaeal and Bacterial Type Strains, Phase II (KMG-II): from individual species to whole genera.</title>
        <authorList>
            <person name="Goeker M."/>
        </authorList>
    </citation>
    <scope>NUCLEOTIDE SEQUENCE [LARGE SCALE GENOMIC DNA]</scope>
    <source>
        <strain evidence="3 4">DSM 13151</strain>
    </source>
</reference>
<dbReference type="OrthoDB" id="169701at2157"/>
<keyword evidence="1" id="KW-0472">Membrane</keyword>
<gene>
    <name evidence="3" type="ORF">ATJ93_3839</name>
</gene>
<dbReference type="Pfam" id="PF03779">
    <property type="entry name" value="SPW"/>
    <property type="match status" value="1"/>
</dbReference>
<dbReference type="EMBL" id="RAPO01000004">
    <property type="protein sequence ID" value="RKD89018.1"/>
    <property type="molecule type" value="Genomic_DNA"/>
</dbReference>
<feature type="domain" description="SPW repeat-containing integral membrane" evidence="2">
    <location>
        <begin position="1"/>
        <end position="91"/>
    </location>
</feature>
<keyword evidence="1" id="KW-0812">Transmembrane</keyword>
<protein>
    <recommendedName>
        <fullName evidence="2">SPW repeat-containing integral membrane domain-containing protein</fullName>
    </recommendedName>
</protein>
<feature type="transmembrane region" description="Helical" evidence="1">
    <location>
        <begin position="76"/>
        <end position="96"/>
    </location>
</feature>
<organism evidence="3 4">
    <name type="scientific">Halopiger aswanensis</name>
    <dbReference type="NCBI Taxonomy" id="148449"/>
    <lineage>
        <taxon>Archaea</taxon>
        <taxon>Methanobacteriati</taxon>
        <taxon>Methanobacteriota</taxon>
        <taxon>Stenosarchaea group</taxon>
        <taxon>Halobacteria</taxon>
        <taxon>Halobacteriales</taxon>
        <taxon>Natrialbaceae</taxon>
        <taxon>Halopiger</taxon>
    </lineage>
</organism>
<name>A0A419W0M1_9EURY</name>
<evidence type="ECO:0000313" key="4">
    <source>
        <dbReference type="Proteomes" id="UP000283805"/>
    </source>
</evidence>